<organism evidence="1 2">
    <name type="scientific">Flavobacterium chungangensis</name>
    <dbReference type="NCBI Taxonomy" id="2708132"/>
    <lineage>
        <taxon>Bacteria</taxon>
        <taxon>Pseudomonadati</taxon>
        <taxon>Bacteroidota</taxon>
        <taxon>Flavobacteriia</taxon>
        <taxon>Flavobacteriales</taxon>
        <taxon>Flavobacteriaceae</taxon>
        <taxon>Flavobacterium</taxon>
    </lineage>
</organism>
<protein>
    <submittedName>
        <fullName evidence="1">Carboxypeptidase-like regulatory domain-containing protein</fullName>
    </submittedName>
</protein>
<name>A0ABV8ZBK4_9FLAO</name>
<comment type="caution">
    <text evidence="1">The sequence shown here is derived from an EMBL/GenBank/DDBJ whole genome shotgun (WGS) entry which is preliminary data.</text>
</comment>
<accession>A0ABV8ZBK4</accession>
<keyword evidence="2" id="KW-1185">Reference proteome</keyword>
<dbReference type="EMBL" id="JBHSFY010000003">
    <property type="protein sequence ID" value="MFC4476764.1"/>
    <property type="molecule type" value="Genomic_DNA"/>
</dbReference>
<sequence>MFQKITCFLIVVAGQVCWSQSQDRSVLNGKVVSSTLDLEGIYVINAQTEETVITNASGSFSILAKPTDILVFSSISFKEKRVMLKQEDFSNLNFAVNLSMIMYQLQEVVVKRYDNINAESLGIIPMGQKKYTAAERKLQTATALNPTANSGSTAEGSLMAGGSISADPLLNFFSGRTAMLKKEVAVEKKEFFMRLLENMFSLDHFIDRLKIPADYVKGFEYYAIENDKFTVILNSKNKTSTEFLLGELAVKYKEMIAGEGK</sequence>
<evidence type="ECO:0000313" key="2">
    <source>
        <dbReference type="Proteomes" id="UP001596003"/>
    </source>
</evidence>
<gene>
    <name evidence="1" type="ORF">ACFO3N_06790</name>
</gene>
<dbReference type="Pfam" id="PF13715">
    <property type="entry name" value="CarbopepD_reg_2"/>
    <property type="match status" value="1"/>
</dbReference>
<dbReference type="InterPro" id="IPR008969">
    <property type="entry name" value="CarboxyPept-like_regulatory"/>
</dbReference>
<dbReference type="Proteomes" id="UP001596003">
    <property type="component" value="Unassembled WGS sequence"/>
</dbReference>
<reference evidence="2" key="1">
    <citation type="journal article" date="2019" name="Int. J. Syst. Evol. Microbiol.">
        <title>The Global Catalogue of Microorganisms (GCM) 10K type strain sequencing project: providing services to taxonomists for standard genome sequencing and annotation.</title>
        <authorList>
            <consortium name="The Broad Institute Genomics Platform"/>
            <consortium name="The Broad Institute Genome Sequencing Center for Infectious Disease"/>
            <person name="Wu L."/>
            <person name="Ma J."/>
        </authorList>
    </citation>
    <scope>NUCLEOTIDE SEQUENCE [LARGE SCALE GENOMIC DNA]</scope>
    <source>
        <strain evidence="2">NBRC 103627</strain>
    </source>
</reference>
<dbReference type="SUPFAM" id="SSF49464">
    <property type="entry name" value="Carboxypeptidase regulatory domain-like"/>
    <property type="match status" value="1"/>
</dbReference>
<evidence type="ECO:0000313" key="1">
    <source>
        <dbReference type="EMBL" id="MFC4476764.1"/>
    </source>
</evidence>
<proteinExistence type="predicted"/>